<comment type="caution">
    <text evidence="2">The sequence shown here is derived from an EMBL/GenBank/DDBJ whole genome shotgun (WGS) entry which is preliminary data.</text>
</comment>
<proteinExistence type="predicted"/>
<dbReference type="Gene3D" id="2.30.30.140">
    <property type="match status" value="1"/>
</dbReference>
<dbReference type="EMBL" id="JBEHCU010007532">
    <property type="protein sequence ID" value="KAL1394597.1"/>
    <property type="molecule type" value="Genomic_DNA"/>
</dbReference>
<feature type="compositionally biased region" description="Polar residues" evidence="1">
    <location>
        <begin position="90"/>
        <end position="102"/>
    </location>
</feature>
<gene>
    <name evidence="2" type="ORF">pipiens_011840</name>
</gene>
<protein>
    <submittedName>
        <fullName evidence="2">Uncharacterized protein</fullName>
    </submittedName>
</protein>
<feature type="compositionally biased region" description="Basic and acidic residues" evidence="1">
    <location>
        <begin position="75"/>
        <end position="88"/>
    </location>
</feature>
<evidence type="ECO:0000313" key="2">
    <source>
        <dbReference type="EMBL" id="KAL1394597.1"/>
    </source>
</evidence>
<feature type="region of interest" description="Disordered" evidence="1">
    <location>
        <begin position="75"/>
        <end position="102"/>
    </location>
</feature>
<sequence length="276" mass="31061">MTCLQTFYKHWTLNNSTSNAATNNLCPSNNKFEGAVLPPTLPERSPQRAVKAGNDHARSAIDQLLFQRVDKIESNVHPAARERKERSGVDASSRSPQDVTSPTQHFCTVAALTRKRGRINEVGEAHCEIFSVDTDHRLVVPWQDIRYLPQALCVEPAFYVDARATVQAARLPFDGRSQAHAKGIERMQKEIQNVVEDKEPGDKTDWKKGKSCLVFPTMVSKRPDENGHIACEYYRAQVIDDLDDSTFTMFLIDLTLMQNHPAAIRRFLACVGPIEN</sequence>
<dbReference type="Proteomes" id="UP001562425">
    <property type="component" value="Unassembled WGS sequence"/>
</dbReference>
<name>A0ABD1D658_CULPP</name>
<keyword evidence="3" id="KW-1185">Reference proteome</keyword>
<dbReference type="AlphaFoldDB" id="A0ABD1D658"/>
<organism evidence="2 3">
    <name type="scientific">Culex pipiens pipiens</name>
    <name type="common">Northern house mosquito</name>
    <dbReference type="NCBI Taxonomy" id="38569"/>
    <lineage>
        <taxon>Eukaryota</taxon>
        <taxon>Metazoa</taxon>
        <taxon>Ecdysozoa</taxon>
        <taxon>Arthropoda</taxon>
        <taxon>Hexapoda</taxon>
        <taxon>Insecta</taxon>
        <taxon>Pterygota</taxon>
        <taxon>Neoptera</taxon>
        <taxon>Endopterygota</taxon>
        <taxon>Diptera</taxon>
        <taxon>Nematocera</taxon>
        <taxon>Culicoidea</taxon>
        <taxon>Culicidae</taxon>
        <taxon>Culicinae</taxon>
        <taxon>Culicini</taxon>
        <taxon>Culex</taxon>
        <taxon>Culex</taxon>
    </lineage>
</organism>
<evidence type="ECO:0000256" key="1">
    <source>
        <dbReference type="SAM" id="MobiDB-lite"/>
    </source>
</evidence>
<evidence type="ECO:0000313" key="3">
    <source>
        <dbReference type="Proteomes" id="UP001562425"/>
    </source>
</evidence>
<reference evidence="2 3" key="1">
    <citation type="submission" date="2024-05" db="EMBL/GenBank/DDBJ databases">
        <title>Culex pipiens pipiens assembly and annotation.</title>
        <authorList>
            <person name="Alout H."/>
            <person name="Durand T."/>
        </authorList>
    </citation>
    <scope>NUCLEOTIDE SEQUENCE [LARGE SCALE GENOMIC DNA]</scope>
    <source>
        <strain evidence="2">HA-2024</strain>
        <tissue evidence="2">Whole body</tissue>
    </source>
</reference>
<accession>A0ABD1D658</accession>